<dbReference type="AlphaFoldDB" id="A0A9D1MRH5"/>
<evidence type="ECO:0000256" key="7">
    <source>
        <dbReference type="ARBA" id="ARBA00049043"/>
    </source>
</evidence>
<evidence type="ECO:0000256" key="3">
    <source>
        <dbReference type="ARBA" id="ARBA00022605"/>
    </source>
</evidence>
<proteinExistence type="inferred from homology"/>
<comment type="caution">
    <text evidence="8">Lacks conserved residue(s) required for the propagation of feature annotation.</text>
</comment>
<dbReference type="GO" id="GO:0005737">
    <property type="term" value="C:cytoplasm"/>
    <property type="evidence" value="ECO:0007669"/>
    <property type="project" value="UniProtKB-SubCell"/>
</dbReference>
<reference evidence="10" key="2">
    <citation type="journal article" date="2021" name="PeerJ">
        <title>Extensive microbial diversity within the chicken gut microbiome revealed by metagenomics and culture.</title>
        <authorList>
            <person name="Gilroy R."/>
            <person name="Ravi A."/>
            <person name="Getino M."/>
            <person name="Pursley I."/>
            <person name="Horton D.L."/>
            <person name="Alikhan N.F."/>
            <person name="Baker D."/>
            <person name="Gharbi K."/>
            <person name="Hall N."/>
            <person name="Watson M."/>
            <person name="Adriaenssens E.M."/>
            <person name="Foster-Nyarko E."/>
            <person name="Jarju S."/>
            <person name="Secka A."/>
            <person name="Antonio M."/>
            <person name="Oren A."/>
            <person name="Chaudhuri R.R."/>
            <person name="La Ragione R."/>
            <person name="Hildebrand F."/>
            <person name="Pallen M.J."/>
        </authorList>
    </citation>
    <scope>NUCLEOTIDE SEQUENCE</scope>
    <source>
        <strain evidence="10">CHK160-1198</strain>
    </source>
</reference>
<evidence type="ECO:0000256" key="9">
    <source>
        <dbReference type="PIRSR" id="PIRSR000450-1"/>
    </source>
</evidence>
<comment type="similarity">
    <text evidence="8">Belongs to the MetA family.</text>
</comment>
<evidence type="ECO:0000313" key="10">
    <source>
        <dbReference type="EMBL" id="HIU64857.1"/>
    </source>
</evidence>
<evidence type="ECO:0000256" key="4">
    <source>
        <dbReference type="ARBA" id="ARBA00022679"/>
    </source>
</evidence>
<sequence length="308" mass="36199">MPIKINNDLPAKHILEQENIFIMPQNRAETQDIRPLKILLVNLMPTKIVTETQFLRLLSNTPIQVEIDFLHTSSHLATNTPQEHLIKFYETFADIKKRRYDGMIITGAPVEQMPFEEVDYWPELEQILEWSKRHVYSTLYICWAAQAGLYYHYQIPKYDLAKKIFGVFPHTLSHAHQDKLFRGFDDIFYVPHSRHTEVRRNDVLQHSELSIISESKEAGLFAVADQAQRRFFICGHPEYDPLTLKAEYDRDCAKGLKAAIPLNYYPDNNPMLPPVVKWRSTANLLFYNWLNYYVYQDTPYDLDKLSTT</sequence>
<evidence type="ECO:0000256" key="5">
    <source>
        <dbReference type="ARBA" id="ARBA00023167"/>
    </source>
</evidence>
<feature type="binding site" evidence="8">
    <location>
        <position position="193"/>
    </location>
    <ligand>
        <name>substrate</name>
    </ligand>
</feature>
<dbReference type="InterPro" id="IPR029062">
    <property type="entry name" value="Class_I_gatase-like"/>
</dbReference>
<reference evidence="10" key="1">
    <citation type="submission" date="2020-10" db="EMBL/GenBank/DDBJ databases">
        <authorList>
            <person name="Gilroy R."/>
        </authorList>
    </citation>
    <scope>NUCLEOTIDE SEQUENCE</scope>
    <source>
        <strain evidence="10">CHK160-1198</strain>
    </source>
</reference>
<comment type="subcellular location">
    <subcellularLocation>
        <location evidence="1 8">Cytoplasm</location>
    </subcellularLocation>
</comment>
<feature type="active site" description="Acyl-thioester intermediate" evidence="8 9">
    <location>
        <position position="142"/>
    </location>
</feature>
<dbReference type="Gene3D" id="3.40.50.880">
    <property type="match status" value="1"/>
</dbReference>
<keyword evidence="6 8" id="KW-0012">Acyltransferase</keyword>
<keyword evidence="5 8" id="KW-0486">Methionine biosynthesis</keyword>
<name>A0A9D1MRH5_9FIRM</name>
<comment type="caution">
    <text evidence="10">The sequence shown here is derived from an EMBL/GenBank/DDBJ whole genome shotgun (WGS) entry which is preliminary data.</text>
</comment>
<keyword evidence="2 8" id="KW-0963">Cytoplasm</keyword>
<feature type="site" description="Important for acyl-CoA specificity" evidence="8">
    <location>
        <position position="111"/>
    </location>
</feature>
<dbReference type="PANTHER" id="PTHR20919">
    <property type="entry name" value="HOMOSERINE O-SUCCINYLTRANSFERASE"/>
    <property type="match status" value="1"/>
</dbReference>
<dbReference type="GO" id="GO:0008899">
    <property type="term" value="F:homoserine O-succinyltransferase activity"/>
    <property type="evidence" value="ECO:0007669"/>
    <property type="project" value="UniProtKB-UniRule"/>
</dbReference>
<feature type="binding site" evidence="8">
    <location>
        <position position="163"/>
    </location>
    <ligand>
        <name>substrate</name>
    </ligand>
</feature>
<dbReference type="HAMAP" id="MF_00295">
    <property type="entry name" value="MetA_acyltransf"/>
    <property type="match status" value="1"/>
</dbReference>
<accession>A0A9D1MRH5</accession>
<evidence type="ECO:0000256" key="6">
    <source>
        <dbReference type="ARBA" id="ARBA00023315"/>
    </source>
</evidence>
<comment type="function">
    <text evidence="8">Transfers an acetyl group from acetyl-CoA to L-homoserine, forming acetyl-L-homoserine.</text>
</comment>
<feature type="site" description="Important for substrate specificity" evidence="8">
    <location>
        <position position="193"/>
    </location>
</feature>
<evidence type="ECO:0000256" key="2">
    <source>
        <dbReference type="ARBA" id="ARBA00022490"/>
    </source>
</evidence>
<dbReference type="InterPro" id="IPR005697">
    <property type="entry name" value="HST_MetA"/>
</dbReference>
<feature type="active site" description="Proton acceptor" evidence="8">
    <location>
        <position position="236"/>
    </location>
</feature>
<dbReference type="Pfam" id="PF04204">
    <property type="entry name" value="HTS"/>
    <property type="match status" value="1"/>
</dbReference>
<evidence type="ECO:0000256" key="8">
    <source>
        <dbReference type="HAMAP-Rule" id="MF_00295"/>
    </source>
</evidence>
<dbReference type="PANTHER" id="PTHR20919:SF0">
    <property type="entry name" value="HOMOSERINE O-SUCCINYLTRANSFERASE"/>
    <property type="match status" value="1"/>
</dbReference>
<keyword evidence="4 8" id="KW-0808">Transferase</keyword>
<dbReference type="GO" id="GO:0019281">
    <property type="term" value="P:L-methionine biosynthetic process from homoserine via O-succinyl-L-homoserine and cystathionine"/>
    <property type="evidence" value="ECO:0007669"/>
    <property type="project" value="InterPro"/>
</dbReference>
<dbReference type="SUPFAM" id="SSF52317">
    <property type="entry name" value="Class I glutamine amidotransferase-like"/>
    <property type="match status" value="1"/>
</dbReference>
<dbReference type="FunFam" id="3.40.50.880:FF:000004">
    <property type="entry name" value="Homoserine O-succinyltransferase"/>
    <property type="match status" value="1"/>
</dbReference>
<keyword evidence="3 8" id="KW-0028">Amino-acid biosynthesis</keyword>
<comment type="pathway">
    <text evidence="8">Amino-acid biosynthesis; L-methionine biosynthesis via de novo pathway; O-acetyl-L-homoserine from L-homoserine: step 1/1.</text>
</comment>
<dbReference type="GO" id="GO:0004414">
    <property type="term" value="F:homoserine O-acetyltransferase activity"/>
    <property type="evidence" value="ECO:0007669"/>
    <property type="project" value="UniProtKB-EC"/>
</dbReference>
<dbReference type="NCBIfam" id="TIGR01001">
    <property type="entry name" value="metA"/>
    <property type="match status" value="1"/>
</dbReference>
<evidence type="ECO:0000313" key="11">
    <source>
        <dbReference type="Proteomes" id="UP000824099"/>
    </source>
</evidence>
<dbReference type="CDD" id="cd03131">
    <property type="entry name" value="GATase1_HTS"/>
    <property type="match status" value="1"/>
</dbReference>
<protein>
    <recommendedName>
        <fullName evidence="8">Homoserine O-acetyltransferase</fullName>
        <shortName evidence="8">HAT</shortName>
        <ecNumber evidence="8">2.3.1.31</ecNumber>
    </recommendedName>
    <alternativeName>
        <fullName evidence="8">Homoserine transacetylase</fullName>
        <shortName evidence="8">HTA</shortName>
    </alternativeName>
</protein>
<dbReference type="Proteomes" id="UP000824099">
    <property type="component" value="Unassembled WGS sequence"/>
</dbReference>
<evidence type="ECO:0000256" key="1">
    <source>
        <dbReference type="ARBA" id="ARBA00004496"/>
    </source>
</evidence>
<dbReference type="InterPro" id="IPR033752">
    <property type="entry name" value="MetA_family"/>
</dbReference>
<feature type="active site" evidence="8">
    <location>
        <position position="238"/>
    </location>
</feature>
<dbReference type="EC" id="2.3.1.31" evidence="8"/>
<organism evidence="10 11">
    <name type="scientific">Candidatus Avacidaminococcus intestinavium</name>
    <dbReference type="NCBI Taxonomy" id="2840684"/>
    <lineage>
        <taxon>Bacteria</taxon>
        <taxon>Bacillati</taxon>
        <taxon>Bacillota</taxon>
        <taxon>Negativicutes</taxon>
        <taxon>Acidaminococcales</taxon>
        <taxon>Acidaminococcaceae</taxon>
        <taxon>Acidaminococcaceae incertae sedis</taxon>
        <taxon>Candidatus Avacidaminococcus</taxon>
    </lineage>
</organism>
<dbReference type="PIRSF" id="PIRSF000450">
    <property type="entry name" value="H_ser_succinyltr"/>
    <property type="match status" value="1"/>
</dbReference>
<comment type="catalytic activity">
    <reaction evidence="7 8">
        <text>L-homoserine + acetyl-CoA = O-acetyl-L-homoserine + CoA</text>
        <dbReference type="Rhea" id="RHEA:13701"/>
        <dbReference type="ChEBI" id="CHEBI:57287"/>
        <dbReference type="ChEBI" id="CHEBI:57288"/>
        <dbReference type="ChEBI" id="CHEBI:57476"/>
        <dbReference type="ChEBI" id="CHEBI:57716"/>
        <dbReference type="EC" id="2.3.1.31"/>
    </reaction>
</comment>
<dbReference type="EMBL" id="DVNI01000128">
    <property type="protein sequence ID" value="HIU64857.1"/>
    <property type="molecule type" value="Genomic_DNA"/>
</dbReference>
<gene>
    <name evidence="10" type="primary">metA</name>
    <name evidence="8" type="synonym">metAA</name>
    <name evidence="10" type="ORF">IAB06_07490</name>
</gene>
<feature type="binding site" evidence="8">
    <location>
        <position position="250"/>
    </location>
    <ligand>
        <name>substrate</name>
    </ligand>
</feature>